<comment type="similarity">
    <text evidence="1 9 10">Belongs to the peptidase A8 family.</text>
</comment>
<evidence type="ECO:0000256" key="7">
    <source>
        <dbReference type="ARBA" id="ARBA00022989"/>
    </source>
</evidence>
<evidence type="ECO:0000256" key="2">
    <source>
        <dbReference type="ARBA" id="ARBA00022475"/>
    </source>
</evidence>
<keyword evidence="8 9" id="KW-0472">Membrane</keyword>
<evidence type="ECO:0000313" key="11">
    <source>
        <dbReference type="EMBL" id="CDZ16480.1"/>
    </source>
</evidence>
<accession>A0A078KHX0</accession>
<dbReference type="UniPathway" id="UPA00665"/>
<dbReference type="STRING" id="1495769.CEM_219"/>
<keyword evidence="12" id="KW-1185">Reference proteome</keyword>
<dbReference type="KEGG" id="eme:CEM_219"/>
<dbReference type="EMBL" id="LM655252">
    <property type="protein sequence ID" value="CDZ16480.1"/>
    <property type="molecule type" value="Genomic_DNA"/>
</dbReference>
<evidence type="ECO:0000256" key="8">
    <source>
        <dbReference type="ARBA" id="ARBA00023136"/>
    </source>
</evidence>
<evidence type="ECO:0000256" key="9">
    <source>
        <dbReference type="HAMAP-Rule" id="MF_00161"/>
    </source>
</evidence>
<feature type="transmembrane region" description="Helical" evidence="9">
    <location>
        <begin position="120"/>
        <end position="144"/>
    </location>
</feature>
<dbReference type="PANTHER" id="PTHR33695:SF1">
    <property type="entry name" value="LIPOPROTEIN SIGNAL PEPTIDASE"/>
    <property type="match status" value="1"/>
</dbReference>
<keyword evidence="5 9" id="KW-0064">Aspartyl protease</keyword>
<dbReference type="PANTHER" id="PTHR33695">
    <property type="entry name" value="LIPOPROTEIN SIGNAL PEPTIDASE"/>
    <property type="match status" value="1"/>
</dbReference>
<dbReference type="HOGENOM" id="CLU_083252_4_3_6"/>
<dbReference type="PRINTS" id="PR00781">
    <property type="entry name" value="LIPOSIGPTASE"/>
</dbReference>
<keyword evidence="7 9" id="KW-1133">Transmembrane helix</keyword>
<evidence type="ECO:0000256" key="4">
    <source>
        <dbReference type="ARBA" id="ARBA00022692"/>
    </source>
</evidence>
<sequence>MIKSLWIKIILILFFLDYLSKIIAKILLSFNFPIKFKFLTLILIYNYSTAFNLFKNLNYIIIFISIIIIYNLYKLLLNINNKNLLGIAISIIIGSILGNLSERILHGYVTDFISFKLNKFCYIVFNLSDIGILIGLYIIIYDIIYNN</sequence>
<keyword evidence="6 9" id="KW-0378">Hydrolase</keyword>
<dbReference type="GO" id="GO:0006508">
    <property type="term" value="P:proteolysis"/>
    <property type="evidence" value="ECO:0007669"/>
    <property type="project" value="UniProtKB-KW"/>
</dbReference>
<reference evidence="12" key="1">
    <citation type="submission" date="2014-07" db="EMBL/GenBank/DDBJ databases">
        <authorList>
            <person name="Santos-Garcia D."/>
        </authorList>
    </citation>
    <scope>NUCLEOTIDE SEQUENCE [LARGE SCALE GENOMIC DNA]</scope>
</reference>
<comment type="subcellular location">
    <subcellularLocation>
        <location evidence="9">Cell membrane</location>
        <topology evidence="9">Multi-pass membrane protein</topology>
    </subcellularLocation>
</comment>
<feature type="active site" evidence="9">
    <location>
        <position position="129"/>
    </location>
</feature>
<proteinExistence type="inferred from homology"/>
<keyword evidence="3 9" id="KW-0645">Protease</keyword>
<feature type="active site" evidence="9">
    <location>
        <position position="111"/>
    </location>
</feature>
<evidence type="ECO:0000256" key="6">
    <source>
        <dbReference type="ARBA" id="ARBA00022801"/>
    </source>
</evidence>
<evidence type="ECO:0000256" key="3">
    <source>
        <dbReference type="ARBA" id="ARBA00022670"/>
    </source>
</evidence>
<keyword evidence="4 9" id="KW-0812">Transmembrane</keyword>
<keyword evidence="2 9" id="KW-1003">Cell membrane</keyword>
<keyword evidence="11" id="KW-0449">Lipoprotein</keyword>
<dbReference type="GO" id="GO:0004190">
    <property type="term" value="F:aspartic-type endopeptidase activity"/>
    <property type="evidence" value="ECO:0007669"/>
    <property type="project" value="UniProtKB-UniRule"/>
</dbReference>
<evidence type="ECO:0000256" key="10">
    <source>
        <dbReference type="RuleBase" id="RU004181"/>
    </source>
</evidence>
<evidence type="ECO:0000313" key="12">
    <source>
        <dbReference type="Proteomes" id="UP000032420"/>
    </source>
</evidence>
<dbReference type="EC" id="3.4.23.36" evidence="9"/>
<dbReference type="AlphaFoldDB" id="A0A078KHX0"/>
<organism evidence="11 12">
    <name type="scientific">Candidatus Johnevansia muelleri</name>
    <dbReference type="NCBI Taxonomy" id="1495769"/>
    <lineage>
        <taxon>Bacteria</taxon>
        <taxon>Pseudomonadati</taxon>
        <taxon>Pseudomonadota</taxon>
        <taxon>Gammaproteobacteria</taxon>
        <taxon>Candidatus Johnevansiales</taxon>
        <taxon>Candidatus Johnevansiaceae</taxon>
        <taxon>Candidatus Johnevansia</taxon>
    </lineage>
</organism>
<name>A0A078KHX0_9GAMM</name>
<gene>
    <name evidence="9 11" type="primary">lspA</name>
    <name evidence="11" type="ORF">CEM_219</name>
</gene>
<evidence type="ECO:0000256" key="1">
    <source>
        <dbReference type="ARBA" id="ARBA00006139"/>
    </source>
</evidence>
<dbReference type="GO" id="GO:0005886">
    <property type="term" value="C:plasma membrane"/>
    <property type="evidence" value="ECO:0007669"/>
    <property type="project" value="UniProtKB-SubCell"/>
</dbReference>
<dbReference type="Pfam" id="PF01252">
    <property type="entry name" value="Peptidase_A8"/>
    <property type="match status" value="1"/>
</dbReference>
<dbReference type="Proteomes" id="UP000032420">
    <property type="component" value="Chromosome I"/>
</dbReference>
<comment type="function">
    <text evidence="9">This protein specifically catalyzes the removal of signal peptides from prolipoproteins.</text>
</comment>
<feature type="transmembrane region" description="Helical" evidence="9">
    <location>
        <begin position="60"/>
        <end position="77"/>
    </location>
</feature>
<comment type="catalytic activity">
    <reaction evidence="9">
        <text>Release of signal peptides from bacterial membrane prolipoproteins. Hydrolyzes -Xaa-Yaa-Zaa-|-(S,diacylglyceryl)Cys-, in which Xaa is hydrophobic (preferably Leu), and Yaa (Ala or Ser) and Zaa (Gly or Ala) have small, neutral side chains.</text>
        <dbReference type="EC" id="3.4.23.36"/>
    </reaction>
</comment>
<protein>
    <recommendedName>
        <fullName evidence="9">Lipoprotein signal peptidase</fullName>
        <ecNumber evidence="9">3.4.23.36</ecNumber>
    </recommendedName>
    <alternativeName>
        <fullName evidence="9">Prolipoprotein signal peptidase</fullName>
    </alternativeName>
    <alternativeName>
        <fullName evidence="9">Signal peptidase II</fullName>
        <shortName evidence="9">SPase II</shortName>
    </alternativeName>
</protein>
<feature type="transmembrane region" description="Helical" evidence="9">
    <location>
        <begin position="84"/>
        <end position="100"/>
    </location>
</feature>
<comment type="pathway">
    <text evidence="9">Protein modification; lipoprotein biosynthesis (signal peptide cleavage).</text>
</comment>
<feature type="transmembrane region" description="Helical" evidence="9">
    <location>
        <begin position="6"/>
        <end position="24"/>
    </location>
</feature>
<dbReference type="InterPro" id="IPR001872">
    <property type="entry name" value="Peptidase_A8"/>
</dbReference>
<dbReference type="HAMAP" id="MF_00161">
    <property type="entry name" value="LspA"/>
    <property type="match status" value="1"/>
</dbReference>
<evidence type="ECO:0000256" key="5">
    <source>
        <dbReference type="ARBA" id="ARBA00022750"/>
    </source>
</evidence>